<gene>
    <name evidence="2" type="ORF">BGX16_0854</name>
</gene>
<evidence type="ECO:0000256" key="1">
    <source>
        <dbReference type="SAM" id="SignalP"/>
    </source>
</evidence>
<dbReference type="EMBL" id="PGEX01000001">
    <property type="protein sequence ID" value="PJJ40902.1"/>
    <property type="molecule type" value="Genomic_DNA"/>
</dbReference>
<organism evidence="2 3">
    <name type="scientific">Hallerella succinigenes</name>
    <dbReference type="NCBI Taxonomy" id="1896222"/>
    <lineage>
        <taxon>Bacteria</taxon>
        <taxon>Pseudomonadati</taxon>
        <taxon>Fibrobacterota</taxon>
        <taxon>Fibrobacteria</taxon>
        <taxon>Fibrobacterales</taxon>
        <taxon>Fibrobacteraceae</taxon>
        <taxon>Hallerella</taxon>
    </lineage>
</organism>
<dbReference type="OrthoDB" id="9811436at2"/>
<evidence type="ECO:0000313" key="3">
    <source>
        <dbReference type="Proteomes" id="UP000231134"/>
    </source>
</evidence>
<feature type="chain" id="PRO_5014941949" description="Carboxypeptidase regulatory-like domain-containing protein" evidence="1">
    <location>
        <begin position="21"/>
        <end position="450"/>
    </location>
</feature>
<dbReference type="PROSITE" id="PS51257">
    <property type="entry name" value="PROKAR_LIPOPROTEIN"/>
    <property type="match status" value="1"/>
</dbReference>
<dbReference type="AlphaFoldDB" id="A0A2M9A5B4"/>
<feature type="signal peptide" evidence="1">
    <location>
        <begin position="1"/>
        <end position="20"/>
    </location>
</feature>
<dbReference type="RefSeq" id="WP_157797864.1">
    <property type="nucleotide sequence ID" value="NZ_JAQXKX010000050.1"/>
</dbReference>
<keyword evidence="1" id="KW-0732">Signal</keyword>
<accession>A0A2M9A5B4</accession>
<protein>
    <recommendedName>
        <fullName evidence="4">Carboxypeptidase regulatory-like domain-containing protein</fullName>
    </recommendedName>
</protein>
<dbReference type="Proteomes" id="UP000231134">
    <property type="component" value="Unassembled WGS sequence"/>
</dbReference>
<evidence type="ECO:0000313" key="2">
    <source>
        <dbReference type="EMBL" id="PJJ40902.1"/>
    </source>
</evidence>
<name>A0A2M9A5B4_9BACT</name>
<sequence length="450" mass="48611">MMKISLRIFALLLGAFVFLACSDKVAGTATDTENTIAGTVTLANGSARSGISVRQVVARSASILDFIETETDSLGAFAFDSTIADTVNFEFRYHSNDSTLSETQIIRHVSSKSEDSLRVKLRESALVVGELEYTGNASFLAGSHFRVQLDSTTFSIDVFAPDSFKIALPEGAYSLTILPADSSVITKLRSSGYADSTIIRKLSVMVSAGDTLDVGKLRWDASQNEPTQVKILQGVVKNANGKPAKGVSVHVVTDLYGFGVLDSAAFVTQAVTDSMGVWRVAAPAFDLIEDSFRVEFRSKDSAGGVLMGLSDYIDKDDLEEAKDTLHVSTVTLAKTSNFLGSVFLVAEGAFTQDTLCWAYSIRVGFRGTSNFKTVSSCNSITMVNVPSDYQDLVFYSGDELVIRNLKSGKFDPADYVKSIRVNLPHGDTLKFQGITYTPPTTANDAFESEE</sequence>
<comment type="caution">
    <text evidence="2">The sequence shown here is derived from an EMBL/GenBank/DDBJ whole genome shotgun (WGS) entry which is preliminary data.</text>
</comment>
<evidence type="ECO:0008006" key="4">
    <source>
        <dbReference type="Google" id="ProtNLM"/>
    </source>
</evidence>
<keyword evidence="3" id="KW-1185">Reference proteome</keyword>
<reference evidence="2 3" key="1">
    <citation type="submission" date="2017-11" db="EMBL/GenBank/DDBJ databases">
        <title>Animal gut microbial communities from fecal samples from Wisconsin, USA.</title>
        <authorList>
            <person name="Neumann A."/>
        </authorList>
    </citation>
    <scope>NUCLEOTIDE SEQUENCE [LARGE SCALE GENOMIC DNA]</scope>
    <source>
        <strain evidence="2 3">UWS3</strain>
    </source>
</reference>
<proteinExistence type="predicted"/>